<sequence>MALFNAPKAPPAKAVPKKYRLGKQYEEENTFRTRGGYCLFAYKGLVIEKIKNMYTVVRQIKIKGFPEESLKQLSGSYNSGEIMKGVIDLALLSVDKERHDAVREKYRNWKCPHCNSQGLYDSSHVYIVYRYTANEWKEEIKTDTGFRRIPCLYCGHDTLTQDVEYVGDEVMR</sequence>
<accession>A0ABV4JH56</accession>
<keyword evidence="2" id="KW-1185">Reference proteome</keyword>
<name>A0ABV4JH56_9ENTR</name>
<protein>
    <submittedName>
        <fullName evidence="1">Uncharacterized protein</fullName>
    </submittedName>
</protein>
<proteinExistence type="predicted"/>
<comment type="caution">
    <text evidence="1">The sequence shown here is derived from an EMBL/GenBank/DDBJ whole genome shotgun (WGS) entry which is preliminary data.</text>
</comment>
<dbReference type="EMBL" id="JAUEHC010000023">
    <property type="protein sequence ID" value="MEZ4052904.1"/>
    <property type="molecule type" value="Genomic_DNA"/>
</dbReference>
<reference evidence="1 2" key="1">
    <citation type="submission" date="2023-06" db="EMBL/GenBank/DDBJ databases">
        <title>Genome characterization of Enterobacterales and Pseudomonas spp isolates with different phenotypes to cefepime-taniborbactam.</title>
        <authorList>
            <person name="Hernandez-Garcia M."/>
            <person name="Garcia-Castillo M."/>
            <person name="Ruiz-Garbajosa P."/>
            <person name="Canton R."/>
        </authorList>
    </citation>
    <scope>NUCLEOTIDE SEQUENCE [LARGE SCALE GENOMIC DNA]</scope>
    <source>
        <strain evidence="1 2">A003</strain>
    </source>
</reference>
<dbReference type="RefSeq" id="WP_047723536.1">
    <property type="nucleotide sequence ID" value="NZ_JAUEHC010000023.1"/>
</dbReference>
<organism evidence="1 2">
    <name type="scientific">Enterobacter rongchengensis</name>
    <dbReference type="NCBI Taxonomy" id="3030999"/>
    <lineage>
        <taxon>Bacteria</taxon>
        <taxon>Pseudomonadati</taxon>
        <taxon>Pseudomonadota</taxon>
        <taxon>Gammaproteobacteria</taxon>
        <taxon>Enterobacterales</taxon>
        <taxon>Enterobacteriaceae</taxon>
        <taxon>Enterobacter</taxon>
    </lineage>
</organism>
<evidence type="ECO:0000313" key="2">
    <source>
        <dbReference type="Proteomes" id="UP001567731"/>
    </source>
</evidence>
<dbReference type="Proteomes" id="UP001567731">
    <property type="component" value="Unassembled WGS sequence"/>
</dbReference>
<gene>
    <name evidence="1" type="ORF">QVM81_15090</name>
</gene>
<evidence type="ECO:0000313" key="1">
    <source>
        <dbReference type="EMBL" id="MEZ4052904.1"/>
    </source>
</evidence>